<dbReference type="EMBL" id="AAOA02000001">
    <property type="protein sequence ID" value="EAQ96021.1"/>
    <property type="molecule type" value="Genomic_DNA"/>
</dbReference>
<dbReference type="HOGENOM" id="CLU_3134509_0_0_6"/>
<evidence type="ECO:0000313" key="2">
    <source>
        <dbReference type="Proteomes" id="UP000019205"/>
    </source>
</evidence>
<protein>
    <submittedName>
        <fullName evidence="1">Uncharacterized protein</fullName>
    </submittedName>
</protein>
<comment type="caution">
    <text evidence="1">The sequence shown here is derived from an EMBL/GenBank/DDBJ whole genome shotgun (WGS) entry which is preliminary data.</text>
</comment>
<accession>A4AD97</accession>
<evidence type="ECO:0000313" key="1">
    <source>
        <dbReference type="EMBL" id="EAQ96021.1"/>
    </source>
</evidence>
<dbReference type="STRING" id="314285.KT71_12800"/>
<dbReference type="Proteomes" id="UP000019205">
    <property type="component" value="Chromosome"/>
</dbReference>
<organism evidence="1 2">
    <name type="scientific">Congregibacter litoralis KT71</name>
    <dbReference type="NCBI Taxonomy" id="314285"/>
    <lineage>
        <taxon>Bacteria</taxon>
        <taxon>Pseudomonadati</taxon>
        <taxon>Pseudomonadota</taxon>
        <taxon>Gammaproteobacteria</taxon>
        <taxon>Cellvibrionales</taxon>
        <taxon>Halieaceae</taxon>
        <taxon>Congregibacter</taxon>
    </lineage>
</organism>
<dbReference type="AlphaFoldDB" id="A4AD97"/>
<proteinExistence type="predicted"/>
<sequence length="49" mass="5146">MMPWGMGFGTGAHSPNEIMLIEPAEATGAAGLADIEKAYVDFVFALSDD</sequence>
<dbReference type="RefSeq" id="WP_008294990.1">
    <property type="nucleotide sequence ID" value="NZ_CM002299.1"/>
</dbReference>
<name>A4AD97_9GAMM</name>
<reference evidence="1 2" key="2">
    <citation type="journal article" date="2009" name="PLoS ONE">
        <title>The photosynthetic apparatus and its regulation in the aerobic gammaproteobacterium Congregibacter litoralis gen. nov., sp. nov.</title>
        <authorList>
            <person name="Spring S."/>
            <person name="Lunsdorf H."/>
            <person name="Fuchs B.M."/>
            <person name="Tindall B.J."/>
        </authorList>
    </citation>
    <scope>NUCLEOTIDE SEQUENCE [LARGE SCALE GENOMIC DNA]</scope>
    <source>
        <strain evidence="1">KT71</strain>
    </source>
</reference>
<keyword evidence="2" id="KW-1185">Reference proteome</keyword>
<reference evidence="1 2" key="1">
    <citation type="journal article" date="2007" name="Proc. Natl. Acad. Sci. U.S.A.">
        <title>Characterization of a marine gammaproteobacterium capable of aerobic anoxygenic photosynthesis.</title>
        <authorList>
            <person name="Fuchs B.M."/>
            <person name="Spring S."/>
            <person name="Teeling H."/>
            <person name="Quast C."/>
            <person name="Wulf J."/>
            <person name="Schattenhofer M."/>
            <person name="Yan S."/>
            <person name="Ferriera S."/>
            <person name="Johnson J."/>
            <person name="Glockner F.O."/>
            <person name="Amann R."/>
        </authorList>
    </citation>
    <scope>NUCLEOTIDE SEQUENCE [LARGE SCALE GENOMIC DNA]</scope>
    <source>
        <strain evidence="1">KT71</strain>
    </source>
</reference>
<gene>
    <name evidence="1" type="ORF">KT71_12800</name>
</gene>